<evidence type="ECO:0000256" key="1">
    <source>
        <dbReference type="SAM" id="MobiDB-lite"/>
    </source>
</evidence>
<protein>
    <submittedName>
        <fullName evidence="2">Uncharacterized protein</fullName>
    </submittedName>
</protein>
<dbReference type="Proteomes" id="UP000054359">
    <property type="component" value="Unassembled WGS sequence"/>
</dbReference>
<keyword evidence="3" id="KW-1185">Reference proteome</keyword>
<feature type="compositionally biased region" description="Polar residues" evidence="1">
    <location>
        <begin position="120"/>
        <end position="141"/>
    </location>
</feature>
<evidence type="ECO:0000313" key="3">
    <source>
        <dbReference type="Proteomes" id="UP000054359"/>
    </source>
</evidence>
<sequence>MSNLEGSWQPLSEVFSSVSDPYFEANSPLSFWGSCPLDLETMKMDDVFQVDKDDLIQSPTLAELNANDESLFDSFDNFDVFFPSDSKAASVSSSACDTNSVFKLSSLSNTDPVKLGSETLSVEKSQESQLPDSFIKSSTSIEEPDIKSESSLADGKLQTVPTLSVDSIKGKLSQNACLSSKE</sequence>
<evidence type="ECO:0000313" key="2">
    <source>
        <dbReference type="EMBL" id="KFM66167.1"/>
    </source>
</evidence>
<dbReference type="OrthoDB" id="6426251at2759"/>
<organism evidence="2 3">
    <name type="scientific">Stegodyphus mimosarum</name>
    <name type="common">African social velvet spider</name>
    <dbReference type="NCBI Taxonomy" id="407821"/>
    <lineage>
        <taxon>Eukaryota</taxon>
        <taxon>Metazoa</taxon>
        <taxon>Ecdysozoa</taxon>
        <taxon>Arthropoda</taxon>
        <taxon>Chelicerata</taxon>
        <taxon>Arachnida</taxon>
        <taxon>Araneae</taxon>
        <taxon>Araneomorphae</taxon>
        <taxon>Entelegynae</taxon>
        <taxon>Eresoidea</taxon>
        <taxon>Eresidae</taxon>
        <taxon>Stegodyphus</taxon>
    </lineage>
</organism>
<dbReference type="AlphaFoldDB" id="A0A087TM28"/>
<accession>A0A087TM28</accession>
<gene>
    <name evidence="2" type="ORF">X975_12108</name>
</gene>
<feature type="region of interest" description="Disordered" evidence="1">
    <location>
        <begin position="120"/>
        <end position="153"/>
    </location>
</feature>
<dbReference type="EMBL" id="KK115843">
    <property type="protein sequence ID" value="KFM66167.1"/>
    <property type="molecule type" value="Genomic_DNA"/>
</dbReference>
<name>A0A087TM28_STEMI</name>
<feature type="non-terminal residue" evidence="2">
    <location>
        <position position="182"/>
    </location>
</feature>
<proteinExistence type="predicted"/>
<reference evidence="2 3" key="1">
    <citation type="submission" date="2013-11" db="EMBL/GenBank/DDBJ databases">
        <title>Genome sequencing of Stegodyphus mimosarum.</title>
        <authorList>
            <person name="Bechsgaard J."/>
        </authorList>
    </citation>
    <scope>NUCLEOTIDE SEQUENCE [LARGE SCALE GENOMIC DNA]</scope>
</reference>